<dbReference type="STRING" id="203124.Tery_2633"/>
<dbReference type="InterPro" id="IPR043137">
    <property type="entry name" value="GGT_ssub_C"/>
</dbReference>
<dbReference type="InterPro" id="IPR029055">
    <property type="entry name" value="Ntn_hydrolases_N"/>
</dbReference>
<evidence type="ECO:0000313" key="1">
    <source>
        <dbReference type="EMBL" id="ABG51828.1"/>
    </source>
</evidence>
<dbReference type="EMBL" id="CP000393">
    <property type="protein sequence ID" value="ABG51828.1"/>
    <property type="molecule type" value="Genomic_DNA"/>
</dbReference>
<dbReference type="MEROPS" id="T03.025"/>
<dbReference type="Gene3D" id="1.10.246.130">
    <property type="match status" value="1"/>
</dbReference>
<gene>
    <name evidence="1" type="ordered locus">Tery_2633</name>
</gene>
<dbReference type="PANTHER" id="PTHR43881">
    <property type="entry name" value="GAMMA-GLUTAMYLTRANSPEPTIDASE (AFU_ORTHOLOGUE AFUA_4G13580)"/>
    <property type="match status" value="1"/>
</dbReference>
<organism evidence="1">
    <name type="scientific">Trichodesmium erythraeum (strain IMS101)</name>
    <dbReference type="NCBI Taxonomy" id="203124"/>
    <lineage>
        <taxon>Bacteria</taxon>
        <taxon>Bacillati</taxon>
        <taxon>Cyanobacteriota</taxon>
        <taxon>Cyanophyceae</taxon>
        <taxon>Oscillatoriophycideae</taxon>
        <taxon>Oscillatoriales</taxon>
        <taxon>Microcoleaceae</taxon>
        <taxon>Trichodesmium</taxon>
    </lineage>
</organism>
<dbReference type="Pfam" id="PF01019">
    <property type="entry name" value="G_glu_transpept"/>
    <property type="match status" value="1"/>
</dbReference>
<dbReference type="HOGENOM" id="CLU_014813_3_2_3"/>
<dbReference type="InterPro" id="IPR043138">
    <property type="entry name" value="GGT_lsub"/>
</dbReference>
<dbReference type="SUPFAM" id="SSF56235">
    <property type="entry name" value="N-terminal nucleophile aminohydrolases (Ntn hydrolases)"/>
    <property type="match status" value="1"/>
</dbReference>
<dbReference type="InterPro" id="IPR052896">
    <property type="entry name" value="GGT-like_enzyme"/>
</dbReference>
<dbReference type="GO" id="GO:0016740">
    <property type="term" value="F:transferase activity"/>
    <property type="evidence" value="ECO:0007669"/>
    <property type="project" value="UniProtKB-KW"/>
</dbReference>
<proteinExistence type="predicted"/>
<dbReference type="Gene3D" id="3.60.20.40">
    <property type="match status" value="1"/>
</dbReference>
<protein>
    <submittedName>
        <fullName evidence="1">Gamma-glutamyltransferase 2. Threonine peptidase. MEROPS family T03</fullName>
    </submittedName>
</protein>
<name>Q111J6_TRIEI</name>
<dbReference type="OrthoDB" id="9781342at2"/>
<dbReference type="AlphaFoldDB" id="Q111J6"/>
<keyword evidence="1" id="KW-0808">Transferase</keyword>
<dbReference type="eggNOG" id="COG0405">
    <property type="taxonomic scope" value="Bacteria"/>
</dbReference>
<reference evidence="1" key="1">
    <citation type="submission" date="2006-06" db="EMBL/GenBank/DDBJ databases">
        <title>Complete sequence of Trichodesmium erythraeum IMS101.</title>
        <authorList>
            <consortium name="US DOE Joint Genome Institute"/>
            <person name="Copeland A."/>
            <person name="Lucas S."/>
            <person name="Lapidus A."/>
            <person name="Barry K."/>
            <person name="Detter J.C."/>
            <person name="Glavina del Rio T."/>
            <person name="Hammon N."/>
            <person name="Israni S."/>
            <person name="Dalin E."/>
            <person name="Tice H."/>
            <person name="Pitluck S."/>
            <person name="Kiss H."/>
            <person name="Munk A.C."/>
            <person name="Brettin T."/>
            <person name="Bruce D."/>
            <person name="Han C."/>
            <person name="Tapia R."/>
            <person name="Gilna P."/>
            <person name="Schmutz J."/>
            <person name="Larimer F."/>
            <person name="Land M."/>
            <person name="Hauser L."/>
            <person name="Kyrpides N."/>
            <person name="Kim E."/>
            <person name="Richardson P."/>
        </authorList>
    </citation>
    <scope>NUCLEOTIDE SEQUENCE [LARGE SCALE GENOMIC DNA]</scope>
    <source>
        <strain evidence="1">IMS101</strain>
    </source>
</reference>
<accession>Q111J6</accession>
<dbReference type="PRINTS" id="PR01210">
    <property type="entry name" value="GGTRANSPTASE"/>
</dbReference>
<dbReference type="KEGG" id="ter:Tery_2633"/>
<dbReference type="RefSeq" id="WP_011612190.1">
    <property type="nucleotide sequence ID" value="NC_008312.1"/>
</dbReference>
<sequence length="528" mass="57706">MRNFHKPERSEVFSQNGMIATSHPLAAKIGLDTMSHGGNAIDAAISAALMLTLCEPQSTGLYGDAFVILKSQKSDKLIGINGSGNSPKAISSDLLLQKGLNKIPINSVHSITLPGAVALFEELALKFSNLGLAELCKASIKYAEEGVVVSPRVAFDWRLNNLKFSQTTKKFYLVDGKVPETGSIFRAPKQAEVLRKIQKNGSKGFYQSEVTEDLVKSLQNLGGVHTLDDFANVTFEYVEPIFSNFQDGSKLFELPPNGQGITAIMIRKLMEICNIQEHSPYSANRVHLEAEIAKLAYTARNAFIGDPKFSQIKEHFFLDSAFLEKIAQQISLNKLIDGSGIQYFDEKPKDTVLISAADKDGNAISLIFSNFDSFGTGKCSEKYGLIFHNRGASFVLEKNHPNELEGNKRPLHTIIPAIFKGKNDMIMAFGVMGGDYQPYGHARILSNLFDYSMDPQSAINFPRSFFFNGVLKLEEGYDENVAEALTSIGHKIVRPIAPIGGAQLVICDPSGVLIGASDPRKDGCALGI</sequence>
<dbReference type="PANTHER" id="PTHR43881:SF1">
    <property type="entry name" value="GAMMA-GLUTAMYLTRANSPEPTIDASE (AFU_ORTHOLOGUE AFUA_4G13580)"/>
    <property type="match status" value="1"/>
</dbReference>